<comment type="similarity">
    <text evidence="7">Belongs to the class I-like SAM-binding methyltransferase superfamily. rRNA adenine N(6)-methyltransferase family. RsmA subfamily.</text>
</comment>
<feature type="region of interest" description="Disordered" evidence="9">
    <location>
        <begin position="1"/>
        <end position="33"/>
    </location>
</feature>
<comment type="catalytic activity">
    <reaction evidence="7">
        <text>adenosine(1518)/adenosine(1519) in 16S rRNA + 4 S-adenosyl-L-methionine = N(6)-dimethyladenosine(1518)/N(6)-dimethyladenosine(1519) in 16S rRNA + 4 S-adenosyl-L-homocysteine + 4 H(+)</text>
        <dbReference type="Rhea" id="RHEA:19609"/>
        <dbReference type="Rhea" id="RHEA-COMP:10232"/>
        <dbReference type="Rhea" id="RHEA-COMP:10233"/>
        <dbReference type="ChEBI" id="CHEBI:15378"/>
        <dbReference type="ChEBI" id="CHEBI:57856"/>
        <dbReference type="ChEBI" id="CHEBI:59789"/>
        <dbReference type="ChEBI" id="CHEBI:74411"/>
        <dbReference type="ChEBI" id="CHEBI:74493"/>
        <dbReference type="EC" id="2.1.1.182"/>
    </reaction>
</comment>
<feature type="domain" description="Ribosomal RNA adenine methylase transferase N-terminal" evidence="10">
    <location>
        <begin position="72"/>
        <end position="254"/>
    </location>
</feature>
<evidence type="ECO:0000256" key="5">
    <source>
        <dbReference type="ARBA" id="ARBA00022691"/>
    </source>
</evidence>
<keyword evidence="2 7" id="KW-0698">rRNA processing</keyword>
<dbReference type="FunFam" id="3.40.50.150:FF:000023">
    <property type="entry name" value="Ribosomal RNA small subunit methyltransferase A"/>
    <property type="match status" value="1"/>
</dbReference>
<dbReference type="Proteomes" id="UP000005777">
    <property type="component" value="Unassembled WGS sequence"/>
</dbReference>
<dbReference type="Gene3D" id="3.40.50.150">
    <property type="entry name" value="Vaccinia Virus protein VP39"/>
    <property type="match status" value="1"/>
</dbReference>
<protein>
    <recommendedName>
        <fullName evidence="7">Ribosomal RNA small subunit methyltransferase A</fullName>
        <ecNumber evidence="7">2.1.1.182</ecNumber>
    </recommendedName>
    <alternativeName>
        <fullName evidence="7">16S rRNA (adenine(1518)-N(6)/adenine(1519)-N(6))-dimethyltransferase</fullName>
    </alternativeName>
    <alternativeName>
        <fullName evidence="7">16S rRNA dimethyladenosine transferase</fullName>
    </alternativeName>
    <alternativeName>
        <fullName evidence="7">16S rRNA dimethylase</fullName>
    </alternativeName>
    <alternativeName>
        <fullName evidence="7">S-adenosylmethionine-6-N', N'-adenosyl(rRNA) dimethyltransferase</fullName>
    </alternativeName>
</protein>
<feature type="binding site" evidence="7 8">
    <location>
        <position position="143"/>
    </location>
    <ligand>
        <name>S-adenosyl-L-methionine</name>
        <dbReference type="ChEBI" id="CHEBI:59789"/>
    </ligand>
</feature>
<dbReference type="PANTHER" id="PTHR11727:SF7">
    <property type="entry name" value="DIMETHYLADENOSINE TRANSFERASE-RELATED"/>
    <property type="match status" value="1"/>
</dbReference>
<keyword evidence="12" id="KW-1185">Reference proteome</keyword>
<evidence type="ECO:0000313" key="11">
    <source>
        <dbReference type="EMBL" id="EFG26459.1"/>
    </source>
</evidence>
<evidence type="ECO:0000256" key="9">
    <source>
        <dbReference type="SAM" id="MobiDB-lite"/>
    </source>
</evidence>
<evidence type="ECO:0000256" key="6">
    <source>
        <dbReference type="ARBA" id="ARBA00022884"/>
    </source>
</evidence>
<comment type="subcellular location">
    <subcellularLocation>
        <location evidence="7">Cytoplasm</location>
    </subcellularLocation>
</comment>
<dbReference type="PROSITE" id="PS51689">
    <property type="entry name" value="SAM_RNA_A_N6_MT"/>
    <property type="match status" value="1"/>
</dbReference>
<dbReference type="SMART" id="SM00650">
    <property type="entry name" value="rADc"/>
    <property type="match status" value="1"/>
</dbReference>
<dbReference type="InterPro" id="IPR029063">
    <property type="entry name" value="SAM-dependent_MTases_sf"/>
</dbReference>
<feature type="binding site" evidence="7 8">
    <location>
        <position position="92"/>
    </location>
    <ligand>
        <name>S-adenosyl-L-methionine</name>
        <dbReference type="ChEBI" id="CHEBI:59789"/>
    </ligand>
</feature>
<dbReference type="PROSITE" id="PS01131">
    <property type="entry name" value="RRNA_A_DIMETH"/>
    <property type="match status" value="1"/>
</dbReference>
<dbReference type="InterPro" id="IPR023165">
    <property type="entry name" value="rRNA_Ade_diMease-like_C"/>
</dbReference>
<dbReference type="HOGENOM" id="CLU_041220_1_1_11"/>
<feature type="binding site" evidence="7 8">
    <location>
        <position position="67"/>
    </location>
    <ligand>
        <name>S-adenosyl-L-methionine</name>
        <dbReference type="ChEBI" id="CHEBI:59789"/>
    </ligand>
</feature>
<evidence type="ECO:0000256" key="1">
    <source>
        <dbReference type="ARBA" id="ARBA00022490"/>
    </source>
</evidence>
<keyword evidence="1 7" id="KW-0963">Cytoplasm</keyword>
<proteinExistence type="inferred from homology"/>
<keyword evidence="5 7" id="KW-0949">S-adenosyl-L-methionine</keyword>
<feature type="binding site" evidence="7 8">
    <location>
        <position position="65"/>
    </location>
    <ligand>
        <name>S-adenosyl-L-methionine</name>
        <dbReference type="ChEBI" id="CHEBI:59789"/>
    </ligand>
</feature>
<dbReference type="HAMAP" id="MF_00607">
    <property type="entry name" value="16SrRNA_methyltr_A"/>
    <property type="match status" value="1"/>
</dbReference>
<evidence type="ECO:0000256" key="8">
    <source>
        <dbReference type="PROSITE-ProRule" id="PRU01026"/>
    </source>
</evidence>
<organism evidence="11 12">
    <name type="scientific">Scardovia inopinata F0304</name>
    <dbReference type="NCBI Taxonomy" id="641146"/>
    <lineage>
        <taxon>Bacteria</taxon>
        <taxon>Bacillati</taxon>
        <taxon>Actinomycetota</taxon>
        <taxon>Actinomycetes</taxon>
        <taxon>Bifidobacteriales</taxon>
        <taxon>Bifidobacteriaceae</taxon>
        <taxon>Scardovia</taxon>
    </lineage>
</organism>
<keyword evidence="3 7" id="KW-0489">Methyltransferase</keyword>
<comment type="function">
    <text evidence="7">Specifically dimethylates two adjacent adenosines (A1518 and A1519) in the loop of a conserved hairpin near the 3'-end of 16S rRNA in the 30S particle. May play a critical role in biogenesis of 30S subunits.</text>
</comment>
<dbReference type="EMBL" id="ADCX01000001">
    <property type="protein sequence ID" value="EFG26459.1"/>
    <property type="molecule type" value="Genomic_DNA"/>
</dbReference>
<dbReference type="Pfam" id="PF00398">
    <property type="entry name" value="RrnaAD"/>
    <property type="match status" value="1"/>
</dbReference>
<reference evidence="11 12" key="1">
    <citation type="submission" date="2012-01" db="EMBL/GenBank/DDBJ databases">
        <title>The Genome Sequence of Scardovia inopinata F0304.</title>
        <authorList>
            <consortium name="The Broad Institute Genome Sequencing Platform"/>
            <person name="Earl A."/>
            <person name="Ward D."/>
            <person name="Feldgarden M."/>
            <person name="Gevers D."/>
            <person name="Izard J."/>
            <person name="Baranova O.V."/>
            <person name="Blanton J.M."/>
            <person name="Tanner A.C."/>
            <person name="Dewhirst F.E."/>
            <person name="Young S.K."/>
            <person name="Zeng Q."/>
            <person name="Gargeya S."/>
            <person name="Fitzgerald M."/>
            <person name="Haas B."/>
            <person name="Abouelleil A."/>
            <person name="Alvarado L."/>
            <person name="Arachchi H.M."/>
            <person name="Berlin A."/>
            <person name="Chapman S.B."/>
            <person name="Gearin G."/>
            <person name="Goldberg J."/>
            <person name="Griggs A."/>
            <person name="Gujja S."/>
            <person name="Hansen M."/>
            <person name="Heiman D."/>
            <person name="Howarth C."/>
            <person name="Larimer J."/>
            <person name="Lui A."/>
            <person name="MacDonald P.J."/>
            <person name="McCowen C."/>
            <person name="Montmayeur A."/>
            <person name="Murphy C."/>
            <person name="Neiman D."/>
            <person name="Pearson M."/>
            <person name="Priest M."/>
            <person name="Roberts A."/>
            <person name="Saif S."/>
            <person name="Shea T."/>
            <person name="Sisk P."/>
            <person name="Stolte C."/>
            <person name="Sykes S."/>
            <person name="Wortman J."/>
            <person name="Nusbaum C."/>
            <person name="Birren B."/>
        </authorList>
    </citation>
    <scope>NUCLEOTIDE SEQUENCE [LARGE SCALE GENOMIC DNA]</scope>
    <source>
        <strain evidence="11 12">F0304</strain>
    </source>
</reference>
<accession>W5IHF2</accession>
<sequence length="376" mass="40221">MRNTADSVSSAASDSHFSAVLSDSSPESSQPALSSESASCLLGAADIRRLASEINTKPTKKFGQNFVIDPGTVRKIASLATGGKPRTIIEVGPGLGSLTLALLETGSTVVSIEIDSLLAQKIPSTVHEFMPRADSHFHLVAKDALEFTPSDLEQALGGGKVSHLTLAANLPYNLAVPIILSLLDRFPTLDSFVVMVQKEVAERLTAGPGSKIYGVPSVKLAWYGQAKLAGTISRTVFWPAPHVDSALVQFRRTGQRDQSLKKLTFSLIDSAFSQRRKTLKAALKKPLRSLCPVSPETASKAKPLSNSSPTLYSDLFNNSGIDPSRRGETLSVDDFVRLAQSISAICSEDPQQIEATNHAAVPSVYYDENTSSRRAA</sequence>
<evidence type="ECO:0000313" key="12">
    <source>
        <dbReference type="Proteomes" id="UP000005777"/>
    </source>
</evidence>
<dbReference type="AlphaFoldDB" id="W5IHF2"/>
<dbReference type="eggNOG" id="COG0030">
    <property type="taxonomic scope" value="Bacteria"/>
</dbReference>
<name>W5IHF2_SCAIO</name>
<dbReference type="InterPro" id="IPR001737">
    <property type="entry name" value="KsgA/Erm"/>
</dbReference>
<keyword evidence="4 7" id="KW-0808">Transferase</keyword>
<feature type="binding site" evidence="7 8">
    <location>
        <position position="113"/>
    </location>
    <ligand>
        <name>S-adenosyl-L-methionine</name>
        <dbReference type="ChEBI" id="CHEBI:59789"/>
    </ligand>
</feature>
<evidence type="ECO:0000259" key="10">
    <source>
        <dbReference type="SMART" id="SM00650"/>
    </source>
</evidence>
<dbReference type="Gene3D" id="1.10.8.100">
    <property type="entry name" value="Ribosomal RNA adenine dimethylase-like, domain 2"/>
    <property type="match status" value="1"/>
</dbReference>
<dbReference type="SUPFAM" id="SSF53335">
    <property type="entry name" value="S-adenosyl-L-methionine-dependent methyltransferases"/>
    <property type="match status" value="1"/>
</dbReference>
<dbReference type="InterPro" id="IPR020596">
    <property type="entry name" value="rRNA_Ade_Mease_Trfase_CS"/>
</dbReference>
<keyword evidence="6 7" id="KW-0694">RNA-binding</keyword>
<dbReference type="GO" id="GO:0005829">
    <property type="term" value="C:cytosol"/>
    <property type="evidence" value="ECO:0007669"/>
    <property type="project" value="TreeGrafter"/>
</dbReference>
<evidence type="ECO:0000256" key="3">
    <source>
        <dbReference type="ARBA" id="ARBA00022603"/>
    </source>
</evidence>
<gene>
    <name evidence="7" type="primary">rsmA</name>
    <name evidence="7" type="synonym">ksgA</name>
    <name evidence="11" type="ORF">HMPREF9020_00078</name>
</gene>
<dbReference type="PANTHER" id="PTHR11727">
    <property type="entry name" value="DIMETHYLADENOSINE TRANSFERASE"/>
    <property type="match status" value="1"/>
</dbReference>
<dbReference type="InterPro" id="IPR011530">
    <property type="entry name" value="rRNA_adenine_dimethylase"/>
</dbReference>
<dbReference type="EC" id="2.1.1.182" evidence="7"/>
<dbReference type="GO" id="GO:0052908">
    <property type="term" value="F:16S rRNA (adenine(1518)-N(6)/adenine(1519)-N(6))-dimethyltransferase activity"/>
    <property type="evidence" value="ECO:0007669"/>
    <property type="project" value="UniProtKB-EC"/>
</dbReference>
<comment type="caution">
    <text evidence="11">The sequence shown here is derived from an EMBL/GenBank/DDBJ whole genome shotgun (WGS) entry which is preliminary data.</text>
</comment>
<feature type="binding site" evidence="7 8">
    <location>
        <position position="169"/>
    </location>
    <ligand>
        <name>S-adenosyl-L-methionine</name>
        <dbReference type="ChEBI" id="CHEBI:59789"/>
    </ligand>
</feature>
<dbReference type="InterPro" id="IPR020598">
    <property type="entry name" value="rRNA_Ade_methylase_Trfase_N"/>
</dbReference>
<dbReference type="RefSeq" id="WP_006292410.1">
    <property type="nucleotide sequence ID" value="NZ_GG770225.1"/>
</dbReference>
<dbReference type="GO" id="GO:0003723">
    <property type="term" value="F:RNA binding"/>
    <property type="evidence" value="ECO:0007669"/>
    <property type="project" value="UniProtKB-UniRule"/>
</dbReference>
<evidence type="ECO:0000256" key="7">
    <source>
        <dbReference type="HAMAP-Rule" id="MF_00607"/>
    </source>
</evidence>
<evidence type="ECO:0000256" key="4">
    <source>
        <dbReference type="ARBA" id="ARBA00022679"/>
    </source>
</evidence>
<dbReference type="NCBIfam" id="TIGR00755">
    <property type="entry name" value="ksgA"/>
    <property type="match status" value="1"/>
</dbReference>
<evidence type="ECO:0000256" key="2">
    <source>
        <dbReference type="ARBA" id="ARBA00022552"/>
    </source>
</evidence>